<evidence type="ECO:0000256" key="6">
    <source>
        <dbReference type="PROSITE-ProRule" id="PRU01248"/>
    </source>
</evidence>
<dbReference type="Proteomes" id="UP000823618">
    <property type="component" value="Unassembled WGS sequence"/>
</dbReference>
<dbReference type="EMBL" id="JADIML010000083">
    <property type="protein sequence ID" value="MBO8462871.1"/>
    <property type="molecule type" value="Genomic_DNA"/>
</dbReference>
<sequence length="283" mass="33383">MEEHMERFIHYMESERNVSYNTKISYERDLKKTFSYFEQSGISRIEEITGTDLNSYILALETKGFSTATISRNIASLKKFFDYMVKQRKIKEDPTKILKAPKVERKAPNILSQEEVELLLQRPKIDTAKSLRDKAMVELLYETGMRSSEMISLKVSNLNLELGYIICENERQERVIPFGKRVKEAVNLYLERGRSSLLKEENDILFVNRNGNQMTRQGFWKIMKQYAKQMGIQREITPYMVRHSFAIHFLQKGGDLQKMKERLGHSDSYITEQYIKSFMYGKF</sequence>
<comment type="caution">
    <text evidence="9">The sequence shown here is derived from an EMBL/GenBank/DDBJ whole genome shotgun (WGS) entry which is preliminary data.</text>
</comment>
<accession>A0A9D9N708</accession>
<dbReference type="SUPFAM" id="SSF56349">
    <property type="entry name" value="DNA breaking-rejoining enzymes"/>
    <property type="match status" value="1"/>
</dbReference>
<dbReference type="InterPro" id="IPR044068">
    <property type="entry name" value="CB"/>
</dbReference>
<comment type="similarity">
    <text evidence="2">Belongs to the 'phage' integrase family.</text>
</comment>
<dbReference type="InterPro" id="IPR004107">
    <property type="entry name" value="Integrase_SAM-like_N"/>
</dbReference>
<evidence type="ECO:0000256" key="5">
    <source>
        <dbReference type="ARBA" id="ARBA00023172"/>
    </source>
</evidence>
<protein>
    <submittedName>
        <fullName evidence="9">Tyrosine-type recombinase/integrase</fullName>
    </submittedName>
</protein>
<organism evidence="9 10">
    <name type="scientific">Candidatus Scybalomonas excrementavium</name>
    <dbReference type="NCBI Taxonomy" id="2840943"/>
    <lineage>
        <taxon>Bacteria</taxon>
        <taxon>Bacillati</taxon>
        <taxon>Bacillota</taxon>
        <taxon>Clostridia</taxon>
        <taxon>Lachnospirales</taxon>
        <taxon>Lachnospiraceae</taxon>
        <taxon>Lachnospiraceae incertae sedis</taxon>
        <taxon>Candidatus Scybalomonas</taxon>
    </lineage>
</organism>
<evidence type="ECO:0000256" key="2">
    <source>
        <dbReference type="ARBA" id="ARBA00008857"/>
    </source>
</evidence>
<dbReference type="PANTHER" id="PTHR30349:SF81">
    <property type="entry name" value="TYROSINE RECOMBINASE XERC"/>
    <property type="match status" value="1"/>
</dbReference>
<dbReference type="PANTHER" id="PTHR30349">
    <property type="entry name" value="PHAGE INTEGRASE-RELATED"/>
    <property type="match status" value="1"/>
</dbReference>
<keyword evidence="3" id="KW-0229">DNA integration</keyword>
<evidence type="ECO:0000256" key="1">
    <source>
        <dbReference type="ARBA" id="ARBA00003283"/>
    </source>
</evidence>
<dbReference type="Pfam" id="PF00589">
    <property type="entry name" value="Phage_integrase"/>
    <property type="match status" value="1"/>
</dbReference>
<dbReference type="InterPro" id="IPR013762">
    <property type="entry name" value="Integrase-like_cat_sf"/>
</dbReference>
<dbReference type="Gene3D" id="1.10.150.130">
    <property type="match status" value="1"/>
</dbReference>
<dbReference type="InterPro" id="IPR010998">
    <property type="entry name" value="Integrase_recombinase_N"/>
</dbReference>
<dbReference type="GO" id="GO:0006310">
    <property type="term" value="P:DNA recombination"/>
    <property type="evidence" value="ECO:0007669"/>
    <property type="project" value="UniProtKB-KW"/>
</dbReference>
<dbReference type="InterPro" id="IPR011010">
    <property type="entry name" value="DNA_brk_join_enz"/>
</dbReference>
<comment type="function">
    <text evidence="1">Site-specific tyrosine recombinase, which acts by catalyzing the cutting and rejoining of the recombining DNA molecules.</text>
</comment>
<evidence type="ECO:0000256" key="4">
    <source>
        <dbReference type="ARBA" id="ARBA00023125"/>
    </source>
</evidence>
<feature type="domain" description="Tyr recombinase" evidence="7">
    <location>
        <begin position="106"/>
        <end position="283"/>
    </location>
</feature>
<dbReference type="AlphaFoldDB" id="A0A9D9N708"/>
<name>A0A9D9N708_9FIRM</name>
<evidence type="ECO:0000259" key="8">
    <source>
        <dbReference type="PROSITE" id="PS51900"/>
    </source>
</evidence>
<feature type="domain" description="Core-binding (CB)" evidence="8">
    <location>
        <begin position="1"/>
        <end position="85"/>
    </location>
</feature>
<evidence type="ECO:0000256" key="3">
    <source>
        <dbReference type="ARBA" id="ARBA00022908"/>
    </source>
</evidence>
<dbReference type="PROSITE" id="PS51900">
    <property type="entry name" value="CB"/>
    <property type="match status" value="1"/>
</dbReference>
<evidence type="ECO:0000313" key="9">
    <source>
        <dbReference type="EMBL" id="MBO8462871.1"/>
    </source>
</evidence>
<reference evidence="9" key="1">
    <citation type="submission" date="2020-10" db="EMBL/GenBank/DDBJ databases">
        <authorList>
            <person name="Gilroy R."/>
        </authorList>
    </citation>
    <scope>NUCLEOTIDE SEQUENCE</scope>
    <source>
        <strain evidence="9">E3-2379</strain>
    </source>
</reference>
<proteinExistence type="inferred from homology"/>
<dbReference type="Pfam" id="PF02899">
    <property type="entry name" value="Phage_int_SAM_1"/>
    <property type="match status" value="1"/>
</dbReference>
<dbReference type="GO" id="GO:0015074">
    <property type="term" value="P:DNA integration"/>
    <property type="evidence" value="ECO:0007669"/>
    <property type="project" value="UniProtKB-KW"/>
</dbReference>
<dbReference type="InterPro" id="IPR050090">
    <property type="entry name" value="Tyrosine_recombinase_XerCD"/>
</dbReference>
<dbReference type="InterPro" id="IPR002104">
    <property type="entry name" value="Integrase_catalytic"/>
</dbReference>
<dbReference type="GO" id="GO:0003677">
    <property type="term" value="F:DNA binding"/>
    <property type="evidence" value="ECO:0007669"/>
    <property type="project" value="UniProtKB-UniRule"/>
</dbReference>
<evidence type="ECO:0000313" key="10">
    <source>
        <dbReference type="Proteomes" id="UP000823618"/>
    </source>
</evidence>
<dbReference type="PROSITE" id="PS51898">
    <property type="entry name" value="TYR_RECOMBINASE"/>
    <property type="match status" value="1"/>
</dbReference>
<dbReference type="Gene3D" id="1.10.443.10">
    <property type="entry name" value="Intergrase catalytic core"/>
    <property type="match status" value="1"/>
</dbReference>
<reference evidence="9" key="2">
    <citation type="journal article" date="2021" name="PeerJ">
        <title>Extensive microbial diversity within the chicken gut microbiome revealed by metagenomics and culture.</title>
        <authorList>
            <person name="Gilroy R."/>
            <person name="Ravi A."/>
            <person name="Getino M."/>
            <person name="Pursley I."/>
            <person name="Horton D.L."/>
            <person name="Alikhan N.F."/>
            <person name="Baker D."/>
            <person name="Gharbi K."/>
            <person name="Hall N."/>
            <person name="Watson M."/>
            <person name="Adriaenssens E.M."/>
            <person name="Foster-Nyarko E."/>
            <person name="Jarju S."/>
            <person name="Secka A."/>
            <person name="Antonio M."/>
            <person name="Oren A."/>
            <person name="Chaudhuri R.R."/>
            <person name="La Ragione R."/>
            <person name="Hildebrand F."/>
            <person name="Pallen M.J."/>
        </authorList>
    </citation>
    <scope>NUCLEOTIDE SEQUENCE</scope>
    <source>
        <strain evidence="9">E3-2379</strain>
    </source>
</reference>
<evidence type="ECO:0000259" key="7">
    <source>
        <dbReference type="PROSITE" id="PS51898"/>
    </source>
</evidence>
<gene>
    <name evidence="9" type="ORF">IAC13_02940</name>
</gene>
<keyword evidence="5" id="KW-0233">DNA recombination</keyword>
<keyword evidence="4 6" id="KW-0238">DNA-binding</keyword>